<gene>
    <name evidence="6" type="ORF">DFP72DRAFT_849536</name>
</gene>
<evidence type="ECO:0000256" key="4">
    <source>
        <dbReference type="SAM" id="SignalP"/>
    </source>
</evidence>
<comment type="caution">
    <text evidence="6">The sequence shown here is derived from an EMBL/GenBank/DDBJ whole genome shotgun (WGS) entry which is preliminary data.</text>
</comment>
<accession>A0A8H6HTY7</accession>
<evidence type="ECO:0000259" key="5">
    <source>
        <dbReference type="Pfam" id="PF01494"/>
    </source>
</evidence>
<evidence type="ECO:0000256" key="3">
    <source>
        <dbReference type="ARBA" id="ARBA00023002"/>
    </source>
</evidence>
<keyword evidence="1" id="KW-0285">Flavoprotein</keyword>
<dbReference type="InterPro" id="IPR036188">
    <property type="entry name" value="FAD/NAD-bd_sf"/>
</dbReference>
<dbReference type="PANTHER" id="PTHR46720:SF3">
    <property type="entry name" value="FAD-BINDING DOMAIN-CONTAINING PROTEIN-RELATED"/>
    <property type="match status" value="1"/>
</dbReference>
<dbReference type="PANTHER" id="PTHR46720">
    <property type="entry name" value="HYDROXYLASE, PUTATIVE (AFU_ORTHOLOGUE AFUA_3G01460)-RELATED"/>
    <property type="match status" value="1"/>
</dbReference>
<evidence type="ECO:0000313" key="7">
    <source>
        <dbReference type="Proteomes" id="UP000521943"/>
    </source>
</evidence>
<feature type="signal peptide" evidence="4">
    <location>
        <begin position="1"/>
        <end position="20"/>
    </location>
</feature>
<sequence>MQIKQSLLFCMLALSGFAAAAPIATPAAHGSEIKSLRNDRRATETPLYRRSSRITRRERGNTVYRRGPPPVIKVYDPNGKPVSIGLQPVRTHEDVVQTTQLRVPVNPSRWCMHVDPPLEHYVKDKVVLVEDAAHAMVPHLGAGVGQGFEDSYVLYRLLTHPETNSTNLSVSYFESVISTNAWEYCKP</sequence>
<dbReference type="Gene3D" id="3.50.50.60">
    <property type="entry name" value="FAD/NAD(P)-binding domain"/>
    <property type="match status" value="1"/>
</dbReference>
<evidence type="ECO:0000256" key="2">
    <source>
        <dbReference type="ARBA" id="ARBA00022827"/>
    </source>
</evidence>
<proteinExistence type="predicted"/>
<dbReference type="Pfam" id="PF01494">
    <property type="entry name" value="FAD_binding_3"/>
    <property type="match status" value="1"/>
</dbReference>
<feature type="domain" description="FAD-binding" evidence="5">
    <location>
        <begin position="109"/>
        <end position="163"/>
    </location>
</feature>
<keyword evidence="7" id="KW-1185">Reference proteome</keyword>
<dbReference type="EMBL" id="JACGCI010000042">
    <property type="protein sequence ID" value="KAF6752756.1"/>
    <property type="molecule type" value="Genomic_DNA"/>
</dbReference>
<feature type="chain" id="PRO_5034509426" description="FAD-binding domain-containing protein" evidence="4">
    <location>
        <begin position="21"/>
        <end position="187"/>
    </location>
</feature>
<dbReference type="InterPro" id="IPR002938">
    <property type="entry name" value="FAD-bd"/>
</dbReference>
<dbReference type="Proteomes" id="UP000521943">
    <property type="component" value="Unassembled WGS sequence"/>
</dbReference>
<dbReference type="GO" id="GO:0071949">
    <property type="term" value="F:FAD binding"/>
    <property type="evidence" value="ECO:0007669"/>
    <property type="project" value="InterPro"/>
</dbReference>
<dbReference type="InterPro" id="IPR051104">
    <property type="entry name" value="FAD_monoxygenase"/>
</dbReference>
<name>A0A8H6HTY7_9AGAR</name>
<keyword evidence="2" id="KW-0274">FAD</keyword>
<organism evidence="6 7">
    <name type="scientific">Ephemerocybe angulata</name>
    <dbReference type="NCBI Taxonomy" id="980116"/>
    <lineage>
        <taxon>Eukaryota</taxon>
        <taxon>Fungi</taxon>
        <taxon>Dikarya</taxon>
        <taxon>Basidiomycota</taxon>
        <taxon>Agaricomycotina</taxon>
        <taxon>Agaricomycetes</taxon>
        <taxon>Agaricomycetidae</taxon>
        <taxon>Agaricales</taxon>
        <taxon>Agaricineae</taxon>
        <taxon>Psathyrellaceae</taxon>
        <taxon>Ephemerocybe</taxon>
    </lineage>
</organism>
<evidence type="ECO:0000313" key="6">
    <source>
        <dbReference type="EMBL" id="KAF6752756.1"/>
    </source>
</evidence>
<dbReference type="GO" id="GO:0044550">
    <property type="term" value="P:secondary metabolite biosynthetic process"/>
    <property type="evidence" value="ECO:0007669"/>
    <property type="project" value="TreeGrafter"/>
</dbReference>
<dbReference type="AlphaFoldDB" id="A0A8H6HTY7"/>
<dbReference type="OrthoDB" id="417877at2759"/>
<keyword evidence="4" id="KW-0732">Signal</keyword>
<evidence type="ECO:0000256" key="1">
    <source>
        <dbReference type="ARBA" id="ARBA00022630"/>
    </source>
</evidence>
<dbReference type="GO" id="GO:0016491">
    <property type="term" value="F:oxidoreductase activity"/>
    <property type="evidence" value="ECO:0007669"/>
    <property type="project" value="UniProtKB-KW"/>
</dbReference>
<keyword evidence="3" id="KW-0560">Oxidoreductase</keyword>
<dbReference type="SUPFAM" id="SSF51905">
    <property type="entry name" value="FAD/NAD(P)-binding domain"/>
    <property type="match status" value="1"/>
</dbReference>
<protein>
    <recommendedName>
        <fullName evidence="5">FAD-binding domain-containing protein</fullName>
    </recommendedName>
</protein>
<reference evidence="6 7" key="1">
    <citation type="submission" date="2020-07" db="EMBL/GenBank/DDBJ databases">
        <title>Comparative genomics of pyrophilous fungi reveals a link between fire events and developmental genes.</title>
        <authorList>
            <consortium name="DOE Joint Genome Institute"/>
            <person name="Steindorff A.S."/>
            <person name="Carver A."/>
            <person name="Calhoun S."/>
            <person name="Stillman K."/>
            <person name="Liu H."/>
            <person name="Lipzen A."/>
            <person name="Pangilinan J."/>
            <person name="Labutti K."/>
            <person name="Bruns T.D."/>
            <person name="Grigoriev I.V."/>
        </authorList>
    </citation>
    <scope>NUCLEOTIDE SEQUENCE [LARGE SCALE GENOMIC DNA]</scope>
    <source>
        <strain evidence="6 7">CBS 144469</strain>
    </source>
</reference>